<keyword evidence="1" id="KW-0472">Membrane</keyword>
<sequence>MSTAEPPLVPFHRITVGIYSLSNSTGFSALLILEASLILSAVVVLILVLFLLKRTQFVHVNCHRIMANVIWHYFVFGVAPRYFEIVFTFYYSANWTGLNSLNMDENETFFPGSYANIVPFIIVREVRTFRREAYKVFRRLGCASYSLCAWSRGSTVSPREITEETKPSEQELSSAPHLENVMGVRLMHQNTEEETAAHFNHLENMWEYKLASFGRSQLRNTIIPLTNEKPRRTVSRNSEIYLSK</sequence>
<evidence type="ECO:0000256" key="1">
    <source>
        <dbReference type="SAM" id="Phobius"/>
    </source>
</evidence>
<comment type="caution">
    <text evidence="2">The sequence shown here is derived from an EMBL/GenBank/DDBJ whole genome shotgun (WGS) entry which is preliminary data.</text>
</comment>
<name>A0AAD4R4G3_9BILA</name>
<feature type="transmembrane region" description="Helical" evidence="1">
    <location>
        <begin position="73"/>
        <end position="93"/>
    </location>
</feature>
<protein>
    <submittedName>
        <fullName evidence="2">Uncharacterized protein</fullName>
    </submittedName>
</protein>
<accession>A0AAD4R4G3</accession>
<keyword evidence="3" id="KW-1185">Reference proteome</keyword>
<keyword evidence="1" id="KW-1133">Transmembrane helix</keyword>
<reference evidence="2" key="1">
    <citation type="submission" date="2022-01" db="EMBL/GenBank/DDBJ databases">
        <title>Genome Sequence Resource for Two Populations of Ditylenchus destructor, the Migratory Endoparasitic Phytonematode.</title>
        <authorList>
            <person name="Zhang H."/>
            <person name="Lin R."/>
            <person name="Xie B."/>
        </authorList>
    </citation>
    <scope>NUCLEOTIDE SEQUENCE</scope>
    <source>
        <strain evidence="2">BazhouSP</strain>
    </source>
</reference>
<dbReference type="AlphaFoldDB" id="A0AAD4R4G3"/>
<gene>
    <name evidence="2" type="ORF">DdX_04373</name>
</gene>
<evidence type="ECO:0000313" key="2">
    <source>
        <dbReference type="EMBL" id="KAI1722075.1"/>
    </source>
</evidence>
<feature type="transmembrane region" description="Helical" evidence="1">
    <location>
        <begin position="29"/>
        <end position="52"/>
    </location>
</feature>
<organism evidence="2 3">
    <name type="scientific">Ditylenchus destructor</name>
    <dbReference type="NCBI Taxonomy" id="166010"/>
    <lineage>
        <taxon>Eukaryota</taxon>
        <taxon>Metazoa</taxon>
        <taxon>Ecdysozoa</taxon>
        <taxon>Nematoda</taxon>
        <taxon>Chromadorea</taxon>
        <taxon>Rhabditida</taxon>
        <taxon>Tylenchina</taxon>
        <taxon>Tylenchomorpha</taxon>
        <taxon>Sphaerularioidea</taxon>
        <taxon>Anguinidae</taxon>
        <taxon>Anguininae</taxon>
        <taxon>Ditylenchus</taxon>
    </lineage>
</organism>
<dbReference type="Proteomes" id="UP001201812">
    <property type="component" value="Unassembled WGS sequence"/>
</dbReference>
<dbReference type="EMBL" id="JAKKPZ010000004">
    <property type="protein sequence ID" value="KAI1722075.1"/>
    <property type="molecule type" value="Genomic_DNA"/>
</dbReference>
<evidence type="ECO:0000313" key="3">
    <source>
        <dbReference type="Proteomes" id="UP001201812"/>
    </source>
</evidence>
<keyword evidence="1" id="KW-0812">Transmembrane</keyword>
<proteinExistence type="predicted"/>